<keyword evidence="2" id="KW-0378">Hydrolase</keyword>
<reference evidence="6" key="1">
    <citation type="journal article" date="2020" name="Fungal Divers.">
        <title>Resolving the Mortierellaceae phylogeny through synthesis of multi-gene phylogenetics and phylogenomics.</title>
        <authorList>
            <person name="Vandepol N."/>
            <person name="Liber J."/>
            <person name="Desiro A."/>
            <person name="Na H."/>
            <person name="Kennedy M."/>
            <person name="Barry K."/>
            <person name="Grigoriev I.V."/>
            <person name="Miller A.N."/>
            <person name="O'Donnell K."/>
            <person name="Stajich J.E."/>
            <person name="Bonito G."/>
        </authorList>
    </citation>
    <scope>NUCLEOTIDE SEQUENCE</scope>
    <source>
        <strain evidence="6">NRRL 2769</strain>
    </source>
</reference>
<keyword evidence="1" id="KW-0479">Metal-binding</keyword>
<proteinExistence type="predicted"/>
<dbReference type="Proteomes" id="UP000703661">
    <property type="component" value="Unassembled WGS sequence"/>
</dbReference>
<evidence type="ECO:0000256" key="1">
    <source>
        <dbReference type="ARBA" id="ARBA00022723"/>
    </source>
</evidence>
<dbReference type="PROSITE" id="PS51677">
    <property type="entry name" value="NODB"/>
    <property type="match status" value="1"/>
</dbReference>
<keyword evidence="7" id="KW-1185">Reference proteome</keyword>
<dbReference type="AlphaFoldDB" id="A0A9P6N0W1"/>
<dbReference type="SUPFAM" id="SSF88713">
    <property type="entry name" value="Glycoside hydrolase/deacetylase"/>
    <property type="match status" value="1"/>
</dbReference>
<organism evidence="6 7">
    <name type="scientific">Entomortierella chlamydospora</name>
    <dbReference type="NCBI Taxonomy" id="101097"/>
    <lineage>
        <taxon>Eukaryota</taxon>
        <taxon>Fungi</taxon>
        <taxon>Fungi incertae sedis</taxon>
        <taxon>Mucoromycota</taxon>
        <taxon>Mortierellomycotina</taxon>
        <taxon>Mortierellomycetes</taxon>
        <taxon>Mortierellales</taxon>
        <taxon>Mortierellaceae</taxon>
        <taxon>Entomortierella</taxon>
    </lineage>
</organism>
<dbReference type="InterPro" id="IPR050248">
    <property type="entry name" value="Polysacc_deacetylase_ArnD"/>
</dbReference>
<dbReference type="GO" id="GO:0046872">
    <property type="term" value="F:metal ion binding"/>
    <property type="evidence" value="ECO:0007669"/>
    <property type="project" value="UniProtKB-KW"/>
</dbReference>
<protein>
    <submittedName>
        <fullName evidence="6">Chitin deacetylase</fullName>
    </submittedName>
</protein>
<dbReference type="GO" id="GO:0009272">
    <property type="term" value="P:fungal-type cell wall biogenesis"/>
    <property type="evidence" value="ECO:0007669"/>
    <property type="project" value="UniProtKB-ARBA"/>
</dbReference>
<dbReference type="GO" id="GO:0016020">
    <property type="term" value="C:membrane"/>
    <property type="evidence" value="ECO:0007669"/>
    <property type="project" value="TreeGrafter"/>
</dbReference>
<accession>A0A9P6N0W1</accession>
<dbReference type="InterPro" id="IPR011330">
    <property type="entry name" value="Glyco_hydro/deAcase_b/a-brl"/>
</dbReference>
<evidence type="ECO:0000256" key="3">
    <source>
        <dbReference type="SAM" id="MobiDB-lite"/>
    </source>
</evidence>
<gene>
    <name evidence="6" type="primary">CDA2_1</name>
    <name evidence="6" type="ORF">BGZ80_003027</name>
</gene>
<feature type="region of interest" description="Disordered" evidence="3">
    <location>
        <begin position="314"/>
        <end position="360"/>
    </location>
</feature>
<evidence type="ECO:0000259" key="5">
    <source>
        <dbReference type="PROSITE" id="PS51677"/>
    </source>
</evidence>
<sequence>MVKFVASSLAALVLTVATIQAQSTTTAAAATTKTTTSAAAATTTTTTWPAANQVPPTNSAEVQAWLKEIDLTGAPDIELHKGDPPSCPNPPIANECYWTCDGCSDDDIVSCARPNTWGLTFDDGPSTDTPTLLTYLKGQNLAASFFLIGSNVVQYPEIVKQEVAEGHHLASHTWSHHALTTLTNEQIVAEMRWTEKAVMEYTGLKLKYMRPPYGDINARVRFVLKKLGYIPVDWTGDEFDTNDWQMPTMSESTVISTFTKSLDTYAASNKTTGFYCLEHDLNNLTVGVAQKIIPLGLARNITIAPIPVCESDASPYQNSNTATTTTAATNGTTATSTSANQSATSSSTSGNQANQGKTSGAESRVAGSALSAIAGAAVAGLLLA</sequence>
<dbReference type="GO" id="GO:0005975">
    <property type="term" value="P:carbohydrate metabolic process"/>
    <property type="evidence" value="ECO:0007669"/>
    <property type="project" value="InterPro"/>
</dbReference>
<dbReference type="Gene3D" id="3.20.20.370">
    <property type="entry name" value="Glycoside hydrolase/deacetylase"/>
    <property type="match status" value="1"/>
</dbReference>
<feature type="compositionally biased region" description="Low complexity" evidence="3">
    <location>
        <begin position="317"/>
        <end position="356"/>
    </location>
</feature>
<dbReference type="InterPro" id="IPR002509">
    <property type="entry name" value="NODB_dom"/>
</dbReference>
<comment type="caution">
    <text evidence="6">The sequence shown here is derived from an EMBL/GenBank/DDBJ whole genome shotgun (WGS) entry which is preliminary data.</text>
</comment>
<evidence type="ECO:0000256" key="4">
    <source>
        <dbReference type="SAM" id="SignalP"/>
    </source>
</evidence>
<evidence type="ECO:0000313" key="7">
    <source>
        <dbReference type="Proteomes" id="UP000703661"/>
    </source>
</evidence>
<keyword evidence="4" id="KW-0732">Signal</keyword>
<feature type="domain" description="NodB homology" evidence="5">
    <location>
        <begin position="115"/>
        <end position="304"/>
    </location>
</feature>
<feature type="chain" id="PRO_5040319652" evidence="4">
    <location>
        <begin position="22"/>
        <end position="384"/>
    </location>
</feature>
<feature type="signal peptide" evidence="4">
    <location>
        <begin position="1"/>
        <end position="21"/>
    </location>
</feature>
<dbReference type="Pfam" id="PF01522">
    <property type="entry name" value="Polysacc_deac_1"/>
    <property type="match status" value="1"/>
</dbReference>
<evidence type="ECO:0000256" key="2">
    <source>
        <dbReference type="ARBA" id="ARBA00022801"/>
    </source>
</evidence>
<dbReference type="OrthoDB" id="407355at2759"/>
<dbReference type="PANTHER" id="PTHR10587:SF133">
    <property type="entry name" value="CHITIN DEACETYLASE 1-RELATED"/>
    <property type="match status" value="1"/>
</dbReference>
<dbReference type="GO" id="GO:0004099">
    <property type="term" value="F:chitin deacetylase activity"/>
    <property type="evidence" value="ECO:0007669"/>
    <property type="project" value="TreeGrafter"/>
</dbReference>
<evidence type="ECO:0000313" key="6">
    <source>
        <dbReference type="EMBL" id="KAG0021094.1"/>
    </source>
</evidence>
<dbReference type="PANTHER" id="PTHR10587">
    <property type="entry name" value="GLYCOSYL TRANSFERASE-RELATED"/>
    <property type="match status" value="1"/>
</dbReference>
<name>A0A9P6N0W1_9FUNG</name>
<dbReference type="EMBL" id="JAAAID010000178">
    <property type="protein sequence ID" value="KAG0021094.1"/>
    <property type="molecule type" value="Genomic_DNA"/>
</dbReference>